<evidence type="ECO:0000313" key="1">
    <source>
        <dbReference type="EMBL" id="MFC5886775.1"/>
    </source>
</evidence>
<sequence>MNRVCVFCGTEVAKKGKGEHVYPEWWHRMWLESGGPFYAMVGDQYIRNRNGERRSQETLQPLKLDVCGSWPGSPNCNGRLEQLFENRGKPAVEAVWRRQAVLGREETFAFAAWWAKTLLLVDHPQTRHTFPGLEEVGKSRTYTADPGTSDPLLPLLNGPSLLPSALSLWLAVGDEVSGEHALVGHSPLMLPRIGFGDLPEAQGHVMGTGPSLLCGRKRVLLQLVHHPYAEVAHPFDRAGLAVRLWPDPPAQLDISAVPVLSNTGISQFESQFVCGGGSTYRSVEQGPLLVHACSGQPHPWAWPLCGCLA</sequence>
<dbReference type="RefSeq" id="WP_345330681.1">
    <property type="nucleotide sequence ID" value="NZ_BAAAVH010000123.1"/>
</dbReference>
<protein>
    <submittedName>
        <fullName evidence="1">Uncharacterized protein</fullName>
    </submittedName>
</protein>
<proteinExistence type="predicted"/>
<keyword evidence="2" id="KW-1185">Reference proteome</keyword>
<dbReference type="Proteomes" id="UP001596067">
    <property type="component" value="Unassembled WGS sequence"/>
</dbReference>
<name>A0ABW1EYM3_9ACTN</name>
<reference evidence="2" key="1">
    <citation type="journal article" date="2019" name="Int. J. Syst. Evol. Microbiol.">
        <title>The Global Catalogue of Microorganisms (GCM) 10K type strain sequencing project: providing services to taxonomists for standard genome sequencing and annotation.</title>
        <authorList>
            <consortium name="The Broad Institute Genomics Platform"/>
            <consortium name="The Broad Institute Genome Sequencing Center for Infectious Disease"/>
            <person name="Wu L."/>
            <person name="Ma J."/>
        </authorList>
    </citation>
    <scope>NUCLEOTIDE SEQUENCE [LARGE SCALE GENOMIC DNA]</scope>
    <source>
        <strain evidence="2">CGMCC 4.1469</strain>
    </source>
</reference>
<comment type="caution">
    <text evidence="1">The sequence shown here is derived from an EMBL/GenBank/DDBJ whole genome shotgun (WGS) entry which is preliminary data.</text>
</comment>
<evidence type="ECO:0000313" key="2">
    <source>
        <dbReference type="Proteomes" id="UP001596067"/>
    </source>
</evidence>
<gene>
    <name evidence="1" type="ORF">ACFP0N_17555</name>
</gene>
<dbReference type="EMBL" id="JBHSOD010000020">
    <property type="protein sequence ID" value="MFC5886775.1"/>
    <property type="molecule type" value="Genomic_DNA"/>
</dbReference>
<accession>A0ABW1EYM3</accession>
<organism evidence="1 2">
    <name type="scientific">Kitasatospora aburaviensis</name>
    <dbReference type="NCBI Taxonomy" id="67265"/>
    <lineage>
        <taxon>Bacteria</taxon>
        <taxon>Bacillati</taxon>
        <taxon>Actinomycetota</taxon>
        <taxon>Actinomycetes</taxon>
        <taxon>Kitasatosporales</taxon>
        <taxon>Streptomycetaceae</taxon>
        <taxon>Kitasatospora</taxon>
    </lineage>
</organism>